<keyword evidence="2" id="KW-0396">Initiation factor</keyword>
<keyword evidence="3" id="KW-0648">Protein biosynthesis</keyword>
<sequence length="81" mass="9318">MVEYNFTTGFILLDQHLTFALLEFLPVKEIHNKTELLQGKLDLLSDTNMVDFAVDVHKNLYSDDIPHAFDRKTPTVVAQLK</sequence>
<evidence type="ECO:0000256" key="3">
    <source>
        <dbReference type="ARBA" id="ARBA00022917"/>
    </source>
</evidence>
<accession>A0A8C0X1W3</accession>
<dbReference type="Pfam" id="PF09440">
    <property type="entry name" value="eIF3_N"/>
    <property type="match status" value="1"/>
</dbReference>
<protein>
    <recommendedName>
        <fullName evidence="4">Eukaryotic translation initiation factor 3 subunit E N-terminal domain-containing protein</fullName>
    </recommendedName>
</protein>
<dbReference type="GO" id="GO:0003743">
    <property type="term" value="F:translation initiation factor activity"/>
    <property type="evidence" value="ECO:0007669"/>
    <property type="project" value="UniProtKB-KW"/>
</dbReference>
<feature type="domain" description="Eukaryotic translation initiation factor 3 subunit E N-terminal" evidence="4">
    <location>
        <begin position="13"/>
        <end position="81"/>
    </location>
</feature>
<keyword evidence="1" id="KW-0963">Cytoplasm</keyword>
<evidence type="ECO:0000256" key="2">
    <source>
        <dbReference type="ARBA" id="ARBA00022540"/>
    </source>
</evidence>
<evidence type="ECO:0000313" key="5">
    <source>
        <dbReference type="Ensembl" id="ENSCCNP00000016665.1"/>
    </source>
</evidence>
<evidence type="ECO:0000256" key="1">
    <source>
        <dbReference type="ARBA" id="ARBA00022490"/>
    </source>
</evidence>
<dbReference type="GO" id="GO:0005852">
    <property type="term" value="C:eukaryotic translation initiation factor 3 complex"/>
    <property type="evidence" value="ECO:0007669"/>
    <property type="project" value="InterPro"/>
</dbReference>
<dbReference type="InterPro" id="IPR019010">
    <property type="entry name" value="eIF3e_N"/>
</dbReference>
<organism evidence="5">
    <name type="scientific">Castor canadensis</name>
    <name type="common">American beaver</name>
    <dbReference type="NCBI Taxonomy" id="51338"/>
    <lineage>
        <taxon>Eukaryota</taxon>
        <taxon>Metazoa</taxon>
        <taxon>Chordata</taxon>
        <taxon>Craniata</taxon>
        <taxon>Vertebrata</taxon>
        <taxon>Euteleostomi</taxon>
        <taxon>Mammalia</taxon>
        <taxon>Eutheria</taxon>
        <taxon>Euarchontoglires</taxon>
        <taxon>Glires</taxon>
        <taxon>Rodentia</taxon>
        <taxon>Castorimorpha</taxon>
        <taxon>Castoridae</taxon>
        <taxon>Castor</taxon>
    </lineage>
</organism>
<dbReference type="Ensembl" id="ENSCCNT00000021704.1">
    <property type="protein sequence ID" value="ENSCCNP00000016665.1"/>
    <property type="gene ID" value="ENSCCNG00000016978.1"/>
</dbReference>
<dbReference type="SMART" id="SM01186">
    <property type="entry name" value="eIF3_N"/>
    <property type="match status" value="1"/>
</dbReference>
<dbReference type="PANTHER" id="PTHR10317">
    <property type="entry name" value="EUKARYOTIC TRANSLATION INITIATION FACTOR 3 SUBUNIT E"/>
    <property type="match status" value="1"/>
</dbReference>
<dbReference type="AlphaFoldDB" id="A0A8C0X1W3"/>
<proteinExistence type="predicted"/>
<name>A0A8C0X1W3_CASCN</name>
<dbReference type="InterPro" id="IPR016650">
    <property type="entry name" value="eIF3e"/>
</dbReference>
<reference evidence="5" key="1">
    <citation type="submission" date="2023-09" db="UniProtKB">
        <authorList>
            <consortium name="Ensembl"/>
        </authorList>
    </citation>
    <scope>IDENTIFICATION</scope>
</reference>
<evidence type="ECO:0000259" key="4">
    <source>
        <dbReference type="SMART" id="SM01186"/>
    </source>
</evidence>